<dbReference type="Pfam" id="PF00884">
    <property type="entry name" value="Sulfatase"/>
    <property type="match status" value="1"/>
</dbReference>
<dbReference type="PANTHER" id="PTHR42693">
    <property type="entry name" value="ARYLSULFATASE FAMILY MEMBER"/>
    <property type="match status" value="1"/>
</dbReference>
<dbReference type="SUPFAM" id="SSF53649">
    <property type="entry name" value="Alkaline phosphatase-like"/>
    <property type="match status" value="1"/>
</dbReference>
<dbReference type="PANTHER" id="PTHR42693:SF33">
    <property type="entry name" value="ARYLSULFATASE"/>
    <property type="match status" value="1"/>
</dbReference>
<evidence type="ECO:0000259" key="2">
    <source>
        <dbReference type="Pfam" id="PF00884"/>
    </source>
</evidence>
<gene>
    <name evidence="3" type="ORF">UFOPK2295_00949</name>
</gene>
<organism evidence="3">
    <name type="scientific">freshwater metagenome</name>
    <dbReference type="NCBI Taxonomy" id="449393"/>
    <lineage>
        <taxon>unclassified sequences</taxon>
        <taxon>metagenomes</taxon>
        <taxon>ecological metagenomes</taxon>
    </lineage>
</organism>
<reference evidence="3" key="1">
    <citation type="submission" date="2020-05" db="EMBL/GenBank/DDBJ databases">
        <authorList>
            <person name="Chiriac C."/>
            <person name="Salcher M."/>
            <person name="Ghai R."/>
            <person name="Kavagutti S V."/>
        </authorList>
    </citation>
    <scope>NUCLEOTIDE SEQUENCE</scope>
</reference>
<dbReference type="EMBL" id="CAEZWV010000018">
    <property type="protein sequence ID" value="CAB4673514.1"/>
    <property type="molecule type" value="Genomic_DNA"/>
</dbReference>
<dbReference type="Gene3D" id="3.40.720.10">
    <property type="entry name" value="Alkaline Phosphatase, subunit A"/>
    <property type="match status" value="1"/>
</dbReference>
<accession>A0A6J6ML07</accession>
<protein>
    <submittedName>
        <fullName evidence="3">Unannotated protein</fullName>
    </submittedName>
</protein>
<name>A0A6J6ML07_9ZZZZ</name>
<feature type="domain" description="Sulfatase N-terminal" evidence="2">
    <location>
        <begin position="76"/>
        <end position="323"/>
    </location>
</feature>
<evidence type="ECO:0000313" key="3">
    <source>
        <dbReference type="EMBL" id="CAB4673514.1"/>
    </source>
</evidence>
<evidence type="ECO:0000256" key="1">
    <source>
        <dbReference type="ARBA" id="ARBA00008779"/>
    </source>
</evidence>
<dbReference type="InterPro" id="IPR050738">
    <property type="entry name" value="Sulfatase"/>
</dbReference>
<dbReference type="InterPro" id="IPR017850">
    <property type="entry name" value="Alkaline_phosphatase_core_sf"/>
</dbReference>
<comment type="similarity">
    <text evidence="1">Belongs to the sulfatase family.</text>
</comment>
<sequence length="517" mass="57373">MGNSDQIRFRRRTSRLCGALALVSVITLITPGLSSAAQSSSLPPAQSDITIAMIVLDEAMLSPLLRTDGTINRKRFPGFAALADTSTWYRNMLGTSQRTTEAVPSILDGQWPSLKKYPILRDHPNNLFTYMQGKKDLNVYQSVTKLCPKGVCTNAGPLYLRLVDRQVQRFEEFIEASVSSTNPALHFTHLLLPHRPWGLAPDLRIAPDLVQFVDTRSERLVDRRRDNYQSMLRQYVATDTLLLEFINKLKASPNWDNTMVVVTADHGITFVPGESYRDKINVNNPGTLEDIYRVPLFIKYPQQNKSAISDCPASSIDILATIIATNAVKSGWTTDGVNLRRTCPQRTSRRIQWPYSTSQISTDFTAVLERVRYYDNWIDANGDVDDIYRVELSGRLLGRKAPTSAPSNVSVTWSLNGAEGYQNIGTGRLAPVPTRASGTLQTQSNLCVRCEGLIAVNGRFVGVLPELAGMTSEMGALPFSSSLMSRFMNPGKNAVELWVADWTADKPLLTRVGAPVK</sequence>
<proteinExistence type="inferred from homology"/>
<dbReference type="InterPro" id="IPR000917">
    <property type="entry name" value="Sulfatase_N"/>
</dbReference>
<dbReference type="GO" id="GO:0004065">
    <property type="term" value="F:arylsulfatase activity"/>
    <property type="evidence" value="ECO:0007669"/>
    <property type="project" value="TreeGrafter"/>
</dbReference>
<dbReference type="AlphaFoldDB" id="A0A6J6ML07"/>